<dbReference type="Gene3D" id="3.10.290.10">
    <property type="entry name" value="RNA-binding S4 domain"/>
    <property type="match status" value="1"/>
</dbReference>
<dbReference type="RefSeq" id="WP_143565859.1">
    <property type="nucleotide sequence ID" value="NZ_BKAR01000006.1"/>
</dbReference>
<organism evidence="3 4">
    <name type="scientific">Staphylococcus piscifermentans</name>
    <dbReference type="NCBI Taxonomy" id="70258"/>
    <lineage>
        <taxon>Bacteria</taxon>
        <taxon>Bacillati</taxon>
        <taxon>Bacillota</taxon>
        <taxon>Bacilli</taxon>
        <taxon>Bacillales</taxon>
        <taxon>Staphylococcaceae</taxon>
        <taxon>Staphylococcus</taxon>
    </lineage>
</organism>
<gene>
    <name evidence="3" type="ORF">SPI02_07850</name>
</gene>
<sequence length="259" mass="30186">MKIDIYQHFRQEEQPVITMLLDKVNQAERNYAPVLTHFLDPREQYILEVIVGSYPELTLTFNGGSPSSERKRAMIAPEYFSPQKEDFELVLLEVGYPEKFATIDHRNVLGTLMSLSIERDQLGDIIVGDKIQFILTKNIQSYIMLELKRIKNVPVKLHEVPLEDMIQSKEDWTTHQATVSALRLDVVLKEMIRKSRSIAKQYIEKKRIKVNHTIIERPDFQLEPGDLLSIQGHGRARMTEIGHKTKKDKLRIVYETLFK</sequence>
<dbReference type="PROSITE" id="PS50889">
    <property type="entry name" value="S4"/>
    <property type="match status" value="1"/>
</dbReference>
<feature type="domain" description="RNA-binding S4" evidence="2">
    <location>
        <begin position="182"/>
        <end position="251"/>
    </location>
</feature>
<evidence type="ECO:0000313" key="3">
    <source>
        <dbReference type="EMBL" id="GEP84200.1"/>
    </source>
</evidence>
<dbReference type="EMBL" id="BKAR01000006">
    <property type="protein sequence ID" value="GEP84200.1"/>
    <property type="molecule type" value="Genomic_DNA"/>
</dbReference>
<dbReference type="Pfam" id="PF17774">
    <property type="entry name" value="YlmH_RBD"/>
    <property type="match status" value="1"/>
</dbReference>
<dbReference type="CDD" id="cd00165">
    <property type="entry name" value="S4"/>
    <property type="match status" value="1"/>
</dbReference>
<keyword evidence="1" id="KW-0694">RNA-binding</keyword>
<dbReference type="Gene3D" id="3.30.1370.160">
    <property type="match status" value="1"/>
</dbReference>
<keyword evidence="4" id="KW-1185">Reference proteome</keyword>
<dbReference type="InterPro" id="IPR036986">
    <property type="entry name" value="S4_RNA-bd_sf"/>
</dbReference>
<dbReference type="InterPro" id="IPR040591">
    <property type="entry name" value="RqcP2_RBD"/>
</dbReference>
<comment type="caution">
    <text evidence="3">The sequence shown here is derived from an EMBL/GenBank/DDBJ whole genome shotgun (WGS) entry which is preliminary data.</text>
</comment>
<dbReference type="OrthoDB" id="9812787at2"/>
<accession>A0A239U6Z2</accession>
<evidence type="ECO:0000256" key="1">
    <source>
        <dbReference type="PROSITE-ProRule" id="PRU00182"/>
    </source>
</evidence>
<proteinExistence type="predicted"/>
<dbReference type="Gene3D" id="3.30.70.330">
    <property type="match status" value="1"/>
</dbReference>
<reference evidence="3 4" key="1">
    <citation type="submission" date="2019-07" db="EMBL/GenBank/DDBJ databases">
        <title>Whole genome shotgun sequence of Staphylococcus piscifermentans NBRC 109625.</title>
        <authorList>
            <person name="Hosoyama A."/>
            <person name="Uohara A."/>
            <person name="Ohji S."/>
            <person name="Ichikawa N."/>
        </authorList>
    </citation>
    <scope>NUCLEOTIDE SEQUENCE [LARGE SCALE GENOMIC DNA]</scope>
    <source>
        <strain evidence="3 4">NBRC 109625</strain>
    </source>
</reference>
<dbReference type="AlphaFoldDB" id="A0A239U6Z2"/>
<name>A0A239U6Z2_9STAP</name>
<dbReference type="SUPFAM" id="SSF55174">
    <property type="entry name" value="Alpha-L RNA-binding motif"/>
    <property type="match status" value="1"/>
</dbReference>
<protein>
    <submittedName>
        <fullName evidence="3">S4 RNA-binding protein</fullName>
    </submittedName>
</protein>
<dbReference type="InterPro" id="IPR002942">
    <property type="entry name" value="S4_RNA-bd"/>
</dbReference>
<evidence type="ECO:0000313" key="4">
    <source>
        <dbReference type="Proteomes" id="UP000321736"/>
    </source>
</evidence>
<dbReference type="SMART" id="SM00363">
    <property type="entry name" value="S4"/>
    <property type="match status" value="1"/>
</dbReference>
<evidence type="ECO:0000259" key="2">
    <source>
        <dbReference type="SMART" id="SM00363"/>
    </source>
</evidence>
<dbReference type="InterPro" id="IPR012677">
    <property type="entry name" value="Nucleotide-bd_a/b_plait_sf"/>
</dbReference>
<dbReference type="Pfam" id="PF01479">
    <property type="entry name" value="S4"/>
    <property type="match status" value="1"/>
</dbReference>
<dbReference type="GO" id="GO:0003723">
    <property type="term" value="F:RNA binding"/>
    <property type="evidence" value="ECO:0007669"/>
    <property type="project" value="UniProtKB-KW"/>
</dbReference>
<dbReference type="Proteomes" id="UP000321736">
    <property type="component" value="Unassembled WGS sequence"/>
</dbReference>